<evidence type="ECO:0000313" key="2">
    <source>
        <dbReference type="EMBL" id="GGZ53452.1"/>
    </source>
</evidence>
<dbReference type="Gene3D" id="1.20.120.20">
    <property type="entry name" value="Apolipoprotein"/>
    <property type="match status" value="1"/>
</dbReference>
<dbReference type="Proteomes" id="UP000634660">
    <property type="component" value="Unassembled WGS sequence"/>
</dbReference>
<feature type="region of interest" description="Disordered" evidence="1">
    <location>
        <begin position="45"/>
        <end position="98"/>
    </location>
</feature>
<evidence type="ECO:0000313" key="4">
    <source>
        <dbReference type="Proteomes" id="UP000326831"/>
    </source>
</evidence>
<keyword evidence="4" id="KW-1185">Reference proteome</keyword>
<dbReference type="OrthoDB" id="3479073at2"/>
<dbReference type="EMBL" id="CP023701">
    <property type="protein sequence ID" value="QEU79300.1"/>
    <property type="molecule type" value="Genomic_DNA"/>
</dbReference>
<feature type="compositionally biased region" description="Polar residues" evidence="1">
    <location>
        <begin position="45"/>
        <end position="64"/>
    </location>
</feature>
<evidence type="ECO:0000313" key="3">
    <source>
        <dbReference type="EMBL" id="QEU79300.1"/>
    </source>
</evidence>
<evidence type="ECO:0000256" key="1">
    <source>
        <dbReference type="SAM" id="MobiDB-lite"/>
    </source>
</evidence>
<dbReference type="KEGG" id="ssub:CP968_14100"/>
<dbReference type="PANTHER" id="PTHR37813">
    <property type="entry name" value="FELS-2 PROPHAGE PROTEIN"/>
    <property type="match status" value="1"/>
</dbReference>
<gene>
    <name evidence="3" type="ORF">CP968_14100</name>
    <name evidence="2" type="ORF">GCM10010371_11240</name>
</gene>
<name>A0A5P2UJZ9_9ACTN</name>
<reference evidence="3 4" key="2">
    <citation type="submission" date="2017-09" db="EMBL/GenBank/DDBJ databases">
        <authorList>
            <person name="Lee N."/>
            <person name="Cho B.-K."/>
        </authorList>
    </citation>
    <scope>NUCLEOTIDE SEQUENCE [LARGE SCALE GENOMIC DNA]</scope>
    <source>
        <strain evidence="3 4">ATCC 27467</strain>
    </source>
</reference>
<reference evidence="2" key="1">
    <citation type="journal article" date="2014" name="Int. J. Syst. Evol. Microbiol.">
        <title>Complete genome sequence of Corynebacterium casei LMG S-19264T (=DSM 44701T), isolated from a smear-ripened cheese.</title>
        <authorList>
            <consortium name="US DOE Joint Genome Institute (JGI-PGF)"/>
            <person name="Walter F."/>
            <person name="Albersmeier A."/>
            <person name="Kalinowski J."/>
            <person name="Ruckert C."/>
        </authorList>
    </citation>
    <scope>NUCLEOTIDE SEQUENCE</scope>
    <source>
        <strain evidence="2">JCM 4834</strain>
    </source>
</reference>
<dbReference type="AlphaFoldDB" id="A0A5P2UJZ9"/>
<dbReference type="Proteomes" id="UP000326831">
    <property type="component" value="Chromosome"/>
</dbReference>
<proteinExistence type="predicted"/>
<dbReference type="PANTHER" id="PTHR37813:SF1">
    <property type="entry name" value="FELS-2 PROPHAGE PROTEIN"/>
    <property type="match status" value="1"/>
</dbReference>
<sequence length="399" mass="41627">MSLASSTKRAADALRNLKTQAAGAAAPVKRVGDSGNAASGQLRSLRTSAQGSTGQLKNLKSASDQAERAMAKAGQTGQRAGTQLGRFKTGADRAASGQDKLNKSMRGNFLARLLELFMPLIEKIVEMAMRSKTMQTVIRTAFNAIRSVISTVIKVIGPIIRSAGNLIKSVWNSVKNAVMPIVTAIGNAVKSAFNGIRSAISTVMNAVRSVISSVWNGIKAVIMPVVNWIKSAIPSAFNSVKNAMSNAWNGLRGIASNAFGAILGAVKSPINSVIGLINSMIGRINRIRVSVPGWVPFVGGKSFGVSLPTIPMLATGGVVMPRSGGVPAILAEAGEAEAVLPLSKLDRLLARTAARARMTSAAPGSGDGAALHIEHYYAAQNTDPQRTADALMYLAKARG</sequence>
<protein>
    <submittedName>
        <fullName evidence="3">Phage tail protein</fullName>
    </submittedName>
</protein>
<accession>A0A5P2UJZ9</accession>
<dbReference type="EMBL" id="BMVX01000003">
    <property type="protein sequence ID" value="GGZ53452.1"/>
    <property type="molecule type" value="Genomic_DNA"/>
</dbReference>
<dbReference type="RefSeq" id="WP_150518331.1">
    <property type="nucleotide sequence ID" value="NZ_BMVX01000003.1"/>
</dbReference>
<reference evidence="2" key="3">
    <citation type="submission" date="2020-09" db="EMBL/GenBank/DDBJ databases">
        <authorList>
            <person name="Sun Q."/>
            <person name="Ohkuma M."/>
        </authorList>
    </citation>
    <scope>NUCLEOTIDE SEQUENCE</scope>
    <source>
        <strain evidence="2">JCM 4834</strain>
    </source>
</reference>
<organism evidence="3 4">
    <name type="scientific">Streptomyces subrutilus</name>
    <dbReference type="NCBI Taxonomy" id="36818"/>
    <lineage>
        <taxon>Bacteria</taxon>
        <taxon>Bacillati</taxon>
        <taxon>Actinomycetota</taxon>
        <taxon>Actinomycetes</taxon>
        <taxon>Kitasatosporales</taxon>
        <taxon>Streptomycetaceae</taxon>
        <taxon>Streptomyces</taxon>
    </lineage>
</organism>